<evidence type="ECO:0000256" key="1">
    <source>
        <dbReference type="ARBA" id="ARBA00008791"/>
    </source>
</evidence>
<dbReference type="CDD" id="cd00293">
    <property type="entry name" value="USP-like"/>
    <property type="match status" value="1"/>
</dbReference>
<dbReference type="PRINTS" id="PR01438">
    <property type="entry name" value="UNVRSLSTRESS"/>
</dbReference>
<keyword evidence="5" id="KW-1185">Reference proteome</keyword>
<proteinExistence type="inferred from homology"/>
<dbReference type="Proteomes" id="UP000297982">
    <property type="component" value="Unassembled WGS sequence"/>
</dbReference>
<gene>
    <name evidence="4" type="ORF">E4663_12295</name>
</gene>
<dbReference type="InterPro" id="IPR006016">
    <property type="entry name" value="UspA"/>
</dbReference>
<dbReference type="PANTHER" id="PTHR31964:SF113">
    <property type="entry name" value="USPA DOMAIN-CONTAINING PROTEIN"/>
    <property type="match status" value="1"/>
</dbReference>
<dbReference type="EMBL" id="SRJC01000002">
    <property type="protein sequence ID" value="TGB02923.1"/>
    <property type="molecule type" value="Genomic_DNA"/>
</dbReference>
<keyword evidence="2" id="KW-0175">Coiled coil</keyword>
<dbReference type="InterPro" id="IPR006015">
    <property type="entry name" value="Universal_stress_UspA"/>
</dbReference>
<protein>
    <submittedName>
        <fullName evidence="4">Universal stress protein</fullName>
    </submittedName>
</protein>
<comment type="similarity">
    <text evidence="1">Belongs to the universal stress protein A family.</text>
</comment>
<evidence type="ECO:0000256" key="2">
    <source>
        <dbReference type="SAM" id="Coils"/>
    </source>
</evidence>
<dbReference type="PANTHER" id="PTHR31964">
    <property type="entry name" value="ADENINE NUCLEOTIDE ALPHA HYDROLASES-LIKE SUPERFAMILY PROTEIN"/>
    <property type="match status" value="1"/>
</dbReference>
<dbReference type="Pfam" id="PF00582">
    <property type="entry name" value="Usp"/>
    <property type="match status" value="1"/>
</dbReference>
<sequence length="142" mass="15348">MTVKILVAYDGSEWSHKALEEVRNQAVNAPDKEVHIVQVANSAGPVTYAAVQKEMGKELAASLEDKMEETKKELTEENYTVITKGLVGEKNAGAAICEYAEEHGMDLIIIGNRGLGSVKRLFLGSVSNSVVQNATCPVLVMK</sequence>
<dbReference type="OrthoDB" id="9777884at2"/>
<dbReference type="RefSeq" id="WP_079477609.1">
    <property type="nucleotide sequence ID" value="NZ_FVYZ01000003.1"/>
</dbReference>
<accession>A0A4Z0H0A8</accession>
<reference evidence="4 5" key="1">
    <citation type="journal article" date="2003" name="Int. J. Syst. Evol. Microbiol.">
        <title>Halobacillus salinus sp. nov., isolated from a salt lake on the coast of the East Sea in Korea.</title>
        <authorList>
            <person name="Yoon J.H."/>
            <person name="Kang K.H."/>
            <person name="Park Y.H."/>
        </authorList>
    </citation>
    <scope>NUCLEOTIDE SEQUENCE [LARGE SCALE GENOMIC DNA]</scope>
    <source>
        <strain evidence="4 5">HSL-3</strain>
    </source>
</reference>
<organism evidence="4 5">
    <name type="scientific">Halobacillus salinus</name>
    <dbReference type="NCBI Taxonomy" id="192814"/>
    <lineage>
        <taxon>Bacteria</taxon>
        <taxon>Bacillati</taxon>
        <taxon>Bacillota</taxon>
        <taxon>Bacilli</taxon>
        <taxon>Bacillales</taxon>
        <taxon>Bacillaceae</taxon>
        <taxon>Halobacillus</taxon>
    </lineage>
</organism>
<evidence type="ECO:0000259" key="3">
    <source>
        <dbReference type="Pfam" id="PF00582"/>
    </source>
</evidence>
<dbReference type="STRING" id="192814.GCA_900166575_02716"/>
<name>A0A4Z0H0A8_9BACI</name>
<feature type="coiled-coil region" evidence="2">
    <location>
        <begin position="53"/>
        <end position="80"/>
    </location>
</feature>
<evidence type="ECO:0000313" key="5">
    <source>
        <dbReference type="Proteomes" id="UP000297982"/>
    </source>
</evidence>
<comment type="caution">
    <text evidence="4">The sequence shown here is derived from an EMBL/GenBank/DDBJ whole genome shotgun (WGS) entry which is preliminary data.</text>
</comment>
<dbReference type="AlphaFoldDB" id="A0A4Z0H0A8"/>
<dbReference type="SUPFAM" id="SSF52402">
    <property type="entry name" value="Adenine nucleotide alpha hydrolases-like"/>
    <property type="match status" value="1"/>
</dbReference>
<dbReference type="InterPro" id="IPR014729">
    <property type="entry name" value="Rossmann-like_a/b/a_fold"/>
</dbReference>
<evidence type="ECO:0000313" key="4">
    <source>
        <dbReference type="EMBL" id="TGB02923.1"/>
    </source>
</evidence>
<dbReference type="Gene3D" id="3.40.50.620">
    <property type="entry name" value="HUPs"/>
    <property type="match status" value="1"/>
</dbReference>
<feature type="domain" description="UspA" evidence="3">
    <location>
        <begin position="3"/>
        <end position="142"/>
    </location>
</feature>